<dbReference type="Proteomes" id="UP000191110">
    <property type="component" value="Unassembled WGS sequence"/>
</dbReference>
<evidence type="ECO:0000256" key="1">
    <source>
        <dbReference type="SAM" id="MobiDB-lite"/>
    </source>
</evidence>
<evidence type="ECO:0000313" key="3">
    <source>
        <dbReference type="EMBL" id="OOZ38659.1"/>
    </source>
</evidence>
<dbReference type="EMBL" id="MPRL01000077">
    <property type="protein sequence ID" value="OOZ38659.1"/>
    <property type="molecule type" value="Genomic_DNA"/>
</dbReference>
<dbReference type="RefSeq" id="WP_078484864.1">
    <property type="nucleotide sequence ID" value="NZ_MPRL01000077.1"/>
</dbReference>
<feature type="compositionally biased region" description="Polar residues" evidence="1">
    <location>
        <begin position="112"/>
        <end position="121"/>
    </location>
</feature>
<sequence length="121" mass="13269">MKKIFALAALSLFSSASLACHIDASQISSGPIQAGGDMYGSILFDVEQNRVASTADRDHSQGRYALNNHPPMNDSRFSNDSDMYGTVLFDVDKPGVETVAQLDRRGDRRNNHPTMKFSNVC</sequence>
<feature type="region of interest" description="Disordered" evidence="1">
    <location>
        <begin position="102"/>
        <end position="121"/>
    </location>
</feature>
<dbReference type="PROSITE" id="PS51257">
    <property type="entry name" value="PROKAR_LIPOPROTEIN"/>
    <property type="match status" value="1"/>
</dbReference>
<proteinExistence type="predicted"/>
<name>A0A1T2L0N3_9GAMM</name>
<comment type="caution">
    <text evidence="3">The sequence shown here is derived from an EMBL/GenBank/DDBJ whole genome shotgun (WGS) entry which is preliminary data.</text>
</comment>
<evidence type="ECO:0000313" key="4">
    <source>
        <dbReference type="Proteomes" id="UP000191110"/>
    </source>
</evidence>
<keyword evidence="2" id="KW-0732">Signal</keyword>
<organism evidence="3 4">
    <name type="scientific">Solemya pervernicosa gill symbiont</name>
    <dbReference type="NCBI Taxonomy" id="642797"/>
    <lineage>
        <taxon>Bacteria</taxon>
        <taxon>Pseudomonadati</taxon>
        <taxon>Pseudomonadota</taxon>
        <taxon>Gammaproteobacteria</taxon>
        <taxon>sulfur-oxidizing symbionts</taxon>
    </lineage>
</organism>
<reference evidence="3 4" key="1">
    <citation type="submission" date="2016-11" db="EMBL/GenBank/DDBJ databases">
        <title>Mixed transmission modes and dynamic genome evolution in an obligate animal-bacterial symbiosis.</title>
        <authorList>
            <person name="Russell S.L."/>
            <person name="Corbett-Detig R.B."/>
            <person name="Cavanaugh C.M."/>
        </authorList>
    </citation>
    <scope>NUCLEOTIDE SEQUENCE [LARGE SCALE GENOMIC DNA]</scope>
    <source>
        <strain evidence="3">Sveles-Q1</strain>
    </source>
</reference>
<keyword evidence="4" id="KW-1185">Reference proteome</keyword>
<dbReference type="AlphaFoldDB" id="A0A1T2L0N3"/>
<feature type="chain" id="PRO_5010565084" evidence="2">
    <location>
        <begin position="20"/>
        <end position="121"/>
    </location>
</feature>
<gene>
    <name evidence="3" type="ORF">BOW53_14805</name>
</gene>
<protein>
    <submittedName>
        <fullName evidence="3">Uncharacterized protein</fullName>
    </submittedName>
</protein>
<accession>A0A1T2L0N3</accession>
<feature type="signal peptide" evidence="2">
    <location>
        <begin position="1"/>
        <end position="19"/>
    </location>
</feature>
<feature type="region of interest" description="Disordered" evidence="1">
    <location>
        <begin position="55"/>
        <end position="77"/>
    </location>
</feature>
<evidence type="ECO:0000256" key="2">
    <source>
        <dbReference type="SAM" id="SignalP"/>
    </source>
</evidence>